<dbReference type="GO" id="GO:0015740">
    <property type="term" value="P:C4-dicarboxylate transport"/>
    <property type="evidence" value="ECO:0007669"/>
    <property type="project" value="TreeGrafter"/>
</dbReference>
<dbReference type="AlphaFoldDB" id="A0A0P0YZN1"/>
<proteinExistence type="inferred from homology"/>
<feature type="transmembrane region" description="Helical" evidence="9">
    <location>
        <begin position="103"/>
        <end position="125"/>
    </location>
</feature>
<evidence type="ECO:0000313" key="11">
    <source>
        <dbReference type="EMBL" id="BAT27112.1"/>
    </source>
</evidence>
<dbReference type="GO" id="GO:0022857">
    <property type="term" value="F:transmembrane transporter activity"/>
    <property type="evidence" value="ECO:0007669"/>
    <property type="project" value="UniProtKB-UniRule"/>
</dbReference>
<comment type="subunit">
    <text evidence="9">The complex comprises the extracytoplasmic solute receptor protein and the two transmembrane proteins.</text>
</comment>
<evidence type="ECO:0000256" key="8">
    <source>
        <dbReference type="ARBA" id="ARBA00038436"/>
    </source>
</evidence>
<evidence type="ECO:0000259" key="10">
    <source>
        <dbReference type="Pfam" id="PF04290"/>
    </source>
</evidence>
<evidence type="ECO:0000256" key="4">
    <source>
        <dbReference type="ARBA" id="ARBA00022519"/>
    </source>
</evidence>
<keyword evidence="5 9" id="KW-0812">Transmembrane</keyword>
<comment type="similarity">
    <text evidence="8 9">Belongs to the TRAP transporter small permease family.</text>
</comment>
<name>A0A0P0YZN1_9HYPH</name>
<comment type="function">
    <text evidence="9">Part of the tripartite ATP-independent periplasmic (TRAP) transport system.</text>
</comment>
<keyword evidence="2 9" id="KW-0813">Transport</keyword>
<dbReference type="PANTHER" id="PTHR35011">
    <property type="entry name" value="2,3-DIKETO-L-GULONATE TRAP TRANSPORTER SMALL PERMEASE PROTEIN YIAM"/>
    <property type="match status" value="1"/>
</dbReference>
<feature type="transmembrane region" description="Helical" evidence="9">
    <location>
        <begin position="175"/>
        <end position="193"/>
    </location>
</feature>
<keyword evidence="6 9" id="KW-1133">Transmembrane helix</keyword>
<reference evidence="11" key="1">
    <citation type="journal article" date="2015" name="Proc. Natl. Acad. Sci. U.S.A.">
        <title>Bacterial clade with the ribosomal RNA operon on a small plasmid rather than the chromosome.</title>
        <authorList>
            <person name="Anda M."/>
            <person name="Ohtsubo Y."/>
            <person name="Okubo T."/>
            <person name="Sugawara M."/>
            <person name="Nagata Y."/>
            <person name="Tsuda M."/>
            <person name="Minamisawa K."/>
            <person name="Mitsui H."/>
        </authorList>
    </citation>
    <scope>NUCLEOTIDE SEQUENCE</scope>
    <source>
        <strain evidence="11">DSM 14790</strain>
    </source>
</reference>
<dbReference type="InterPro" id="IPR055348">
    <property type="entry name" value="DctQ"/>
</dbReference>
<keyword evidence="7 9" id="KW-0472">Membrane</keyword>
<sequence length="226" mass="25548">MSAYWPFLAILALIVLLFFVERRWPDRVTRIEENILATILAAITLVSFSQVVARYGFNSGWTGALELTRILFAWMILFGMSYGLKQGIHLGVDALIRTFPKPLFRAVALFGAFCTALYAIMLLSADWLSVFGANSSGGAIFYWKRFFDIGLGLDDLRYPVFIQEAFGMQERVQRWIAYLILPIGLALLAFRALQGLVMIWNGERELIIAGHEAEDLVAENKDLLKD</sequence>
<evidence type="ECO:0000256" key="2">
    <source>
        <dbReference type="ARBA" id="ARBA00022448"/>
    </source>
</evidence>
<dbReference type="PANTHER" id="PTHR35011:SF2">
    <property type="entry name" value="2,3-DIKETO-L-GULONATE TRAP TRANSPORTER SMALL PERMEASE PROTEIN YIAM"/>
    <property type="match status" value="1"/>
</dbReference>
<accession>A0A0P0YZN1</accession>
<evidence type="ECO:0000256" key="9">
    <source>
        <dbReference type="RuleBase" id="RU369079"/>
    </source>
</evidence>
<dbReference type="GO" id="GO:0005886">
    <property type="term" value="C:plasma membrane"/>
    <property type="evidence" value="ECO:0007669"/>
    <property type="project" value="UniProtKB-SubCell"/>
</dbReference>
<keyword evidence="3" id="KW-1003">Cell membrane</keyword>
<protein>
    <recommendedName>
        <fullName evidence="9">TRAP transporter small permease protein</fullName>
    </recommendedName>
</protein>
<comment type="subcellular location">
    <subcellularLocation>
        <location evidence="1 9">Cell inner membrane</location>
        <topology evidence="1 9">Multi-pass membrane protein</topology>
    </subcellularLocation>
</comment>
<comment type="caution">
    <text evidence="9">Lacks conserved residue(s) required for the propagation of feature annotation.</text>
</comment>
<dbReference type="Pfam" id="PF04290">
    <property type="entry name" value="DctQ"/>
    <property type="match status" value="1"/>
</dbReference>
<dbReference type="EMBL" id="LC066374">
    <property type="protein sequence ID" value="BAT27112.1"/>
    <property type="molecule type" value="Genomic_DNA"/>
</dbReference>
<feature type="transmembrane region" description="Helical" evidence="9">
    <location>
        <begin position="6"/>
        <end position="24"/>
    </location>
</feature>
<dbReference type="InterPro" id="IPR007387">
    <property type="entry name" value="TRAP_DctQ"/>
</dbReference>
<feature type="transmembrane region" description="Helical" evidence="9">
    <location>
        <begin position="63"/>
        <end position="82"/>
    </location>
</feature>
<evidence type="ECO:0000256" key="7">
    <source>
        <dbReference type="ARBA" id="ARBA00023136"/>
    </source>
</evidence>
<keyword evidence="4 9" id="KW-0997">Cell inner membrane</keyword>
<evidence type="ECO:0000256" key="3">
    <source>
        <dbReference type="ARBA" id="ARBA00022475"/>
    </source>
</evidence>
<evidence type="ECO:0000256" key="5">
    <source>
        <dbReference type="ARBA" id="ARBA00022692"/>
    </source>
</evidence>
<feature type="transmembrane region" description="Helical" evidence="9">
    <location>
        <begin position="36"/>
        <end position="57"/>
    </location>
</feature>
<organism evidence="11">
    <name type="scientific">Aurantimonas coralicida</name>
    <dbReference type="NCBI Taxonomy" id="182270"/>
    <lineage>
        <taxon>Bacteria</taxon>
        <taxon>Pseudomonadati</taxon>
        <taxon>Pseudomonadota</taxon>
        <taxon>Alphaproteobacteria</taxon>
        <taxon>Hyphomicrobiales</taxon>
        <taxon>Aurantimonadaceae</taxon>
        <taxon>Aurantimonas</taxon>
    </lineage>
</organism>
<evidence type="ECO:0000256" key="1">
    <source>
        <dbReference type="ARBA" id="ARBA00004429"/>
    </source>
</evidence>
<evidence type="ECO:0000256" key="6">
    <source>
        <dbReference type="ARBA" id="ARBA00022989"/>
    </source>
</evidence>
<dbReference type="RefSeq" id="WP_009209576.1">
    <property type="nucleotide sequence ID" value="NZ_BBWN01000016.1"/>
</dbReference>
<feature type="domain" description="Tripartite ATP-independent periplasmic transporters DctQ component" evidence="10">
    <location>
        <begin position="43"/>
        <end position="198"/>
    </location>
</feature>